<feature type="domain" description="Nucleotidyl transferase" evidence="1">
    <location>
        <begin position="3"/>
        <end position="69"/>
    </location>
</feature>
<evidence type="ECO:0000313" key="2">
    <source>
        <dbReference type="EMBL" id="SVB04220.1"/>
    </source>
</evidence>
<evidence type="ECO:0000259" key="1">
    <source>
        <dbReference type="Pfam" id="PF00483"/>
    </source>
</evidence>
<dbReference type="SUPFAM" id="SSF53448">
    <property type="entry name" value="Nucleotide-diphospho-sugar transferases"/>
    <property type="match status" value="1"/>
</dbReference>
<organism evidence="2">
    <name type="scientific">marine metagenome</name>
    <dbReference type="NCBI Taxonomy" id="408172"/>
    <lineage>
        <taxon>unclassified sequences</taxon>
        <taxon>metagenomes</taxon>
        <taxon>ecological metagenomes</taxon>
    </lineage>
</organism>
<proteinExistence type="predicted"/>
<dbReference type="PANTHER" id="PTHR47183">
    <property type="entry name" value="GLUCOSE-1-PHOSPHATE CYTIDYLYLTRANSFERASE-RELATED"/>
    <property type="match status" value="1"/>
</dbReference>
<dbReference type="InterPro" id="IPR013446">
    <property type="entry name" value="G1P_cyt_trans-like"/>
</dbReference>
<name>A0A382ARP2_9ZZZZ</name>
<reference evidence="2" key="1">
    <citation type="submission" date="2018-05" db="EMBL/GenBank/DDBJ databases">
        <authorList>
            <person name="Lanie J.A."/>
            <person name="Ng W.-L."/>
            <person name="Kazmierczak K.M."/>
            <person name="Andrzejewski T.M."/>
            <person name="Davidsen T.M."/>
            <person name="Wayne K.J."/>
            <person name="Tettelin H."/>
            <person name="Glass J.I."/>
            <person name="Rusch D."/>
            <person name="Podicherti R."/>
            <person name="Tsui H.-C.T."/>
            <person name="Winkler M.E."/>
        </authorList>
    </citation>
    <scope>NUCLEOTIDE SEQUENCE</scope>
</reference>
<dbReference type="InterPro" id="IPR029044">
    <property type="entry name" value="Nucleotide-diphossugar_trans"/>
</dbReference>
<dbReference type="AlphaFoldDB" id="A0A382ARP2"/>
<accession>A0A382ARP2</accession>
<dbReference type="Pfam" id="PF00483">
    <property type="entry name" value="NTP_transferase"/>
    <property type="match status" value="1"/>
</dbReference>
<dbReference type="Gene3D" id="3.90.550.10">
    <property type="entry name" value="Spore Coat Polysaccharide Biosynthesis Protein SpsA, Chain A"/>
    <property type="match status" value="1"/>
</dbReference>
<feature type="non-terminal residue" evidence="2">
    <location>
        <position position="138"/>
    </location>
</feature>
<dbReference type="GO" id="GO:0047343">
    <property type="term" value="F:glucose-1-phosphate cytidylyltransferase activity"/>
    <property type="evidence" value="ECO:0007669"/>
    <property type="project" value="InterPro"/>
</dbReference>
<dbReference type="PANTHER" id="PTHR47183:SF1">
    <property type="entry name" value="GLUCOSE-1-PHOSPHATE CYTIDYLYLTRANSFERASE"/>
    <property type="match status" value="1"/>
</dbReference>
<protein>
    <recommendedName>
        <fullName evidence="1">Nucleotidyl transferase domain-containing protein</fullName>
    </recommendedName>
</protein>
<dbReference type="EMBL" id="UINC01026556">
    <property type="protein sequence ID" value="SVB04220.1"/>
    <property type="molecule type" value="Genomic_DNA"/>
</dbReference>
<sequence>MQTVILCGGIGTRLAEETGSRPKPMVEIGGMPILWHIMKIYDCHGFKDFTLTLGYKGEVIKDYFINYYHNTSDITVKLGEGITNCSNGGTENWAIRMVNTGQNTMTGGRLHQLESFLRSEGTFMLTYGDGIADIDINA</sequence>
<dbReference type="InterPro" id="IPR005835">
    <property type="entry name" value="NTP_transferase_dom"/>
</dbReference>
<gene>
    <name evidence="2" type="ORF">METZ01_LOCUS157074</name>
</gene>